<evidence type="ECO:0000313" key="9">
    <source>
        <dbReference type="Ensembl" id="ENSTNIP00000015815.1"/>
    </source>
</evidence>
<evidence type="ECO:0000256" key="7">
    <source>
        <dbReference type="SAM" id="MobiDB-lite"/>
    </source>
</evidence>
<feature type="region of interest" description="Disordered" evidence="7">
    <location>
        <begin position="232"/>
        <end position="252"/>
    </location>
</feature>
<dbReference type="Pfam" id="PF22975">
    <property type="entry name" value="EPS8_2nd"/>
    <property type="match status" value="1"/>
</dbReference>
<dbReference type="InParanoid" id="H3D5M6"/>
<dbReference type="InterPro" id="IPR001452">
    <property type="entry name" value="SH3_domain"/>
</dbReference>
<dbReference type="GO" id="GO:0032587">
    <property type="term" value="C:ruffle membrane"/>
    <property type="evidence" value="ECO:0007669"/>
    <property type="project" value="TreeGrafter"/>
</dbReference>
<dbReference type="GO" id="GO:0031982">
    <property type="term" value="C:vesicle"/>
    <property type="evidence" value="ECO:0007669"/>
    <property type="project" value="TreeGrafter"/>
</dbReference>
<feature type="region of interest" description="Disordered" evidence="7">
    <location>
        <begin position="117"/>
        <end position="166"/>
    </location>
</feature>
<sequence>QHLLTFSLQDGDVQGVEEAQARLSFLAQNKKLWSQQMFLDVGAEAILLRDVQSLDELESYAYKSIYRCDALNSEKHFPSLLLLVCQSAEQKKPDIHFFNCETVKAEQIRDDIAHAVADSSKRRSKTAPDDLSIGDMIDPFDIPSPPIPHAPNPPPVNPPPYPGPREGEGVCISRIKGAVDAEQRHEQKFNGGPEISFLRAEREVGILNHCFDDIENFMAKLQQTAEAATVLNQRKKKNKKKSKKQSAEEDLLTAKARPPPEEEFVDIFQKFKYCFSLLARLKSAISNPSSEELVHHVFKPLDMMVKTTGGPALGASVSSPALTNAAVTLLQDNLNQEERQLWTSLGPNWTLPRLDSVTRSALQGPPAAYVPVFLDGWKPETLRPDGQVWEDPVESQHKHEDLQVKMLHVVLSSIPSRAGLCVLQQQQPPPQPVRPANTGSSDETRDGSPVPPERLYSCMYDFIARNSTELSVQQGETLEVIESSKRWWKCRNYFNQVGFVPFNILQPTTHVESPVSSRPPSTRDLRPEHVTSGLNTLPPPPQAPVPPALPKTFSIVPPSPPVLRPSDSPQRPRSLPPYSQHLPAADDTDSKGSRPSERVFALKVRLDVSQIMLVNDELLHRLTNGKANLSKPLVIQRASETSIPLDYDSSPEEVADWLRGKGFSEPTVTCLGVLTGAQLFSLNKEELRAVIPEEGARVYSQLTVQKALLEDARRATELEEVMEKQKMKV</sequence>
<feature type="region of interest" description="Disordered" evidence="7">
    <location>
        <begin position="425"/>
        <end position="452"/>
    </location>
</feature>
<feature type="compositionally biased region" description="Polar residues" evidence="7">
    <location>
        <begin position="510"/>
        <end position="520"/>
    </location>
</feature>
<dbReference type="Ensembl" id="ENSTNIT00000016025.1">
    <property type="protein sequence ID" value="ENSTNIP00000015815.1"/>
    <property type="gene ID" value="ENSTNIG00000012840.1"/>
</dbReference>
<reference evidence="9" key="3">
    <citation type="submission" date="2025-09" db="UniProtKB">
        <authorList>
            <consortium name="Ensembl"/>
        </authorList>
    </citation>
    <scope>IDENTIFICATION</scope>
</reference>
<feature type="compositionally biased region" description="Basic residues" evidence="7">
    <location>
        <begin position="233"/>
        <end position="244"/>
    </location>
</feature>
<reference evidence="10" key="1">
    <citation type="journal article" date="2004" name="Nature">
        <title>Genome duplication in the teleost fish Tetraodon nigroviridis reveals the early vertebrate proto-karyotype.</title>
        <authorList>
            <person name="Jaillon O."/>
            <person name="Aury J.-M."/>
            <person name="Brunet F."/>
            <person name="Petit J.-L."/>
            <person name="Stange-Thomann N."/>
            <person name="Mauceli E."/>
            <person name="Bouneau L."/>
            <person name="Fischer C."/>
            <person name="Ozouf-Costaz C."/>
            <person name="Bernot A."/>
            <person name="Nicaud S."/>
            <person name="Jaffe D."/>
            <person name="Fisher S."/>
            <person name="Lutfalla G."/>
            <person name="Dossat C."/>
            <person name="Segurens B."/>
            <person name="Dasilva C."/>
            <person name="Salanoubat M."/>
            <person name="Levy M."/>
            <person name="Boudet N."/>
            <person name="Castellano S."/>
            <person name="Anthouard V."/>
            <person name="Jubin C."/>
            <person name="Castelli V."/>
            <person name="Katinka M."/>
            <person name="Vacherie B."/>
            <person name="Biemont C."/>
            <person name="Skalli Z."/>
            <person name="Cattolico L."/>
            <person name="Poulain J."/>
            <person name="De Berardinis V."/>
            <person name="Cruaud C."/>
            <person name="Duprat S."/>
            <person name="Brottier P."/>
            <person name="Coutanceau J.-P."/>
            <person name="Gouzy J."/>
            <person name="Parra G."/>
            <person name="Lardier G."/>
            <person name="Chapple C."/>
            <person name="McKernan K.J."/>
            <person name="McEwan P."/>
            <person name="Bosak S."/>
            <person name="Kellis M."/>
            <person name="Volff J.-N."/>
            <person name="Guigo R."/>
            <person name="Zody M.C."/>
            <person name="Mesirov J."/>
            <person name="Lindblad-Toh K."/>
            <person name="Birren B."/>
            <person name="Nusbaum C."/>
            <person name="Kahn D."/>
            <person name="Robinson-Rechavi M."/>
            <person name="Laudet V."/>
            <person name="Schachter V."/>
            <person name="Quetier F."/>
            <person name="Saurin W."/>
            <person name="Scarpelli C."/>
            <person name="Wincker P."/>
            <person name="Lander E.S."/>
            <person name="Weissenbach J."/>
            <person name="Roest Crollius H."/>
        </authorList>
    </citation>
    <scope>NUCLEOTIDE SEQUENCE [LARGE SCALE GENOMIC DNA]</scope>
</reference>
<protein>
    <submittedName>
        <fullName evidence="9">EPS8 signaling adaptor L1b</fullName>
    </submittedName>
</protein>
<dbReference type="InterPro" id="IPR013625">
    <property type="entry name" value="PTB"/>
</dbReference>
<evidence type="ECO:0000256" key="4">
    <source>
        <dbReference type="ARBA" id="ARBA00022490"/>
    </source>
</evidence>
<dbReference type="InterPro" id="IPR013761">
    <property type="entry name" value="SAM/pointed_sf"/>
</dbReference>
<dbReference type="PANTHER" id="PTHR12287">
    <property type="entry name" value="EPIDERMAL GROWTH FACTOR RECEPTOR KINASE SUBSTRATE EPS8-RELATED PROTEIN"/>
    <property type="match status" value="1"/>
</dbReference>
<dbReference type="InterPro" id="IPR011993">
    <property type="entry name" value="PH-like_dom_sf"/>
</dbReference>
<evidence type="ECO:0000256" key="6">
    <source>
        <dbReference type="PROSITE-ProRule" id="PRU00192"/>
    </source>
</evidence>
<accession>H3D5M6</accession>
<dbReference type="FunFam" id="2.30.30.40:FF:000071">
    <property type="entry name" value="Epidermal growth factor receptor kinase substrate 8"/>
    <property type="match status" value="1"/>
</dbReference>
<evidence type="ECO:0000259" key="8">
    <source>
        <dbReference type="PROSITE" id="PS50002"/>
    </source>
</evidence>
<dbReference type="Gene3D" id="2.30.30.40">
    <property type="entry name" value="SH3 Domains"/>
    <property type="match status" value="1"/>
</dbReference>
<dbReference type="Gene3D" id="1.10.150.50">
    <property type="entry name" value="Transcription Factor, Ets-1"/>
    <property type="match status" value="1"/>
</dbReference>
<dbReference type="SUPFAM" id="SSF47769">
    <property type="entry name" value="SAM/Pointed domain"/>
    <property type="match status" value="1"/>
</dbReference>
<keyword evidence="10" id="KW-1185">Reference proteome</keyword>
<dbReference type="InterPro" id="IPR039801">
    <property type="entry name" value="EPS8-like"/>
</dbReference>
<evidence type="ECO:0000313" key="10">
    <source>
        <dbReference type="Proteomes" id="UP000007303"/>
    </source>
</evidence>
<dbReference type="CDD" id="cd09540">
    <property type="entry name" value="SAM_EPS8-like"/>
    <property type="match status" value="1"/>
</dbReference>
<evidence type="ECO:0000256" key="1">
    <source>
        <dbReference type="ARBA" id="ARBA00004496"/>
    </source>
</evidence>
<comment type="subcellular location">
    <subcellularLocation>
        <location evidence="1">Cytoplasm</location>
    </subcellularLocation>
</comment>
<evidence type="ECO:0000256" key="3">
    <source>
        <dbReference type="ARBA" id="ARBA00022443"/>
    </source>
</evidence>
<feature type="compositionally biased region" description="Pro residues" evidence="7">
    <location>
        <begin position="142"/>
        <end position="163"/>
    </location>
</feature>
<evidence type="ECO:0000256" key="5">
    <source>
        <dbReference type="ARBA" id="ARBA00022553"/>
    </source>
</evidence>
<dbReference type="GO" id="GO:0007266">
    <property type="term" value="P:Rho protein signal transduction"/>
    <property type="evidence" value="ECO:0007669"/>
    <property type="project" value="TreeGrafter"/>
</dbReference>
<keyword evidence="3 6" id="KW-0728">SH3 domain</keyword>
<name>H3D5M6_TETNG</name>
<dbReference type="PROSITE" id="PS50002">
    <property type="entry name" value="SH3"/>
    <property type="match status" value="1"/>
</dbReference>
<dbReference type="SUPFAM" id="SSF50729">
    <property type="entry name" value="PH domain-like"/>
    <property type="match status" value="1"/>
</dbReference>
<dbReference type="STRING" id="99883.ENSTNIP00000015815"/>
<dbReference type="Pfam" id="PF18016">
    <property type="entry name" value="SAM_3"/>
    <property type="match status" value="1"/>
</dbReference>
<dbReference type="AlphaFoldDB" id="H3D5M6"/>
<dbReference type="GeneTree" id="ENSGT00940000158125"/>
<feature type="domain" description="SH3" evidence="8">
    <location>
        <begin position="451"/>
        <end position="510"/>
    </location>
</feature>
<dbReference type="InterPro" id="IPR041418">
    <property type="entry name" value="SAM_3"/>
</dbReference>
<reference evidence="9" key="2">
    <citation type="submission" date="2025-08" db="UniProtKB">
        <authorList>
            <consortium name="Ensembl"/>
        </authorList>
    </citation>
    <scope>IDENTIFICATION</scope>
</reference>
<dbReference type="Pfam" id="PF00018">
    <property type="entry name" value="SH3_1"/>
    <property type="match status" value="1"/>
</dbReference>
<comment type="similarity">
    <text evidence="2">Belongs to the EPS8 family.</text>
</comment>
<feature type="compositionally biased region" description="Pro residues" evidence="7">
    <location>
        <begin position="537"/>
        <end position="549"/>
    </location>
</feature>
<keyword evidence="4" id="KW-0963">Cytoplasm</keyword>
<dbReference type="FunFam" id="1.10.150.50:FF:000023">
    <property type="entry name" value="Epidermal growth factor receptor kinase substrate 8"/>
    <property type="match status" value="1"/>
</dbReference>
<dbReference type="SMART" id="SM00326">
    <property type="entry name" value="SH3"/>
    <property type="match status" value="1"/>
</dbReference>
<dbReference type="PANTHER" id="PTHR12287:SF24">
    <property type="entry name" value="EPIDERMAL GROWTH FACTOR RECEPTOR KINASE SUBSTRATE 8-LIKE PROTEIN 1 ISOFORM X1"/>
    <property type="match status" value="1"/>
</dbReference>
<dbReference type="Proteomes" id="UP000007303">
    <property type="component" value="Unassembled WGS sequence"/>
</dbReference>
<dbReference type="OMA" id="REVANDM"/>
<dbReference type="Pfam" id="PF08416">
    <property type="entry name" value="PTB"/>
    <property type="match status" value="1"/>
</dbReference>
<keyword evidence="5" id="KW-0597">Phosphoprotein</keyword>
<dbReference type="InterPro" id="IPR036028">
    <property type="entry name" value="SH3-like_dom_sf"/>
</dbReference>
<dbReference type="GO" id="GO:1900029">
    <property type="term" value="P:positive regulation of ruffle assembly"/>
    <property type="evidence" value="ECO:0007669"/>
    <property type="project" value="TreeGrafter"/>
</dbReference>
<dbReference type="SUPFAM" id="SSF50044">
    <property type="entry name" value="SH3-domain"/>
    <property type="match status" value="1"/>
</dbReference>
<organism evidence="9 10">
    <name type="scientific">Tetraodon nigroviridis</name>
    <name type="common">Spotted green pufferfish</name>
    <name type="synonym">Chelonodon nigroviridis</name>
    <dbReference type="NCBI Taxonomy" id="99883"/>
    <lineage>
        <taxon>Eukaryota</taxon>
        <taxon>Metazoa</taxon>
        <taxon>Chordata</taxon>
        <taxon>Craniata</taxon>
        <taxon>Vertebrata</taxon>
        <taxon>Euteleostomi</taxon>
        <taxon>Actinopterygii</taxon>
        <taxon>Neopterygii</taxon>
        <taxon>Teleostei</taxon>
        <taxon>Neoteleostei</taxon>
        <taxon>Acanthomorphata</taxon>
        <taxon>Eupercaria</taxon>
        <taxon>Tetraodontiformes</taxon>
        <taxon>Tetradontoidea</taxon>
        <taxon>Tetraodontidae</taxon>
        <taxon>Tetraodon</taxon>
    </lineage>
</organism>
<dbReference type="GO" id="GO:0003779">
    <property type="term" value="F:actin binding"/>
    <property type="evidence" value="ECO:0007669"/>
    <property type="project" value="TreeGrafter"/>
</dbReference>
<proteinExistence type="inferred from homology"/>
<dbReference type="GO" id="GO:0005737">
    <property type="term" value="C:cytoplasm"/>
    <property type="evidence" value="ECO:0007669"/>
    <property type="project" value="UniProtKB-SubCell"/>
</dbReference>
<dbReference type="HOGENOM" id="CLU_014510_0_0_1"/>
<dbReference type="InterPro" id="IPR055093">
    <property type="entry name" value="EPS8_2nd"/>
</dbReference>
<evidence type="ECO:0000256" key="2">
    <source>
        <dbReference type="ARBA" id="ARBA00006197"/>
    </source>
</evidence>
<dbReference type="Gene3D" id="2.30.29.30">
    <property type="entry name" value="Pleckstrin-homology domain (PH domain)/Phosphotyrosine-binding domain (PTB)"/>
    <property type="match status" value="1"/>
</dbReference>
<feature type="region of interest" description="Disordered" evidence="7">
    <location>
        <begin position="510"/>
        <end position="596"/>
    </location>
</feature>
<dbReference type="GO" id="GO:0035023">
    <property type="term" value="P:regulation of Rho protein signal transduction"/>
    <property type="evidence" value="ECO:0007669"/>
    <property type="project" value="TreeGrafter"/>
</dbReference>